<gene>
    <name evidence="2" type="ORF">MSBR2_1290</name>
</gene>
<dbReference type="KEGG" id="mbar:MSBR2_1290"/>
<organism evidence="2 3">
    <name type="scientific">Methanosarcina barkeri 227</name>
    <dbReference type="NCBI Taxonomy" id="1434106"/>
    <lineage>
        <taxon>Archaea</taxon>
        <taxon>Methanobacteriati</taxon>
        <taxon>Methanobacteriota</taxon>
        <taxon>Stenosarchaea group</taxon>
        <taxon>Methanomicrobia</taxon>
        <taxon>Methanosarcinales</taxon>
        <taxon>Methanosarcinaceae</taxon>
        <taxon>Methanosarcina</taxon>
    </lineage>
</organism>
<keyword evidence="1" id="KW-0472">Membrane</keyword>
<name>A0A0E3LQ80_METBA</name>
<evidence type="ECO:0000313" key="3">
    <source>
        <dbReference type="Proteomes" id="UP000033079"/>
    </source>
</evidence>
<dbReference type="GeneID" id="24800264"/>
<dbReference type="Proteomes" id="UP000033079">
    <property type="component" value="Chromosome"/>
</dbReference>
<sequence length="248" mass="29376">MAKDKRIRFPSGSYQAFYEGIHYKIDPENDVVEMTQNLNPRYSPESMEEAFNLVNKLGVEEIQKRARLFSKLFILSILLFLILMFFPAHFFAKSESFLLSAGRFLTIVSEIVFLYMFGYYRAIANYCTDSYCEKCGKYLVFEEFQAPLVTEESKIDAYTKTLTQYWHCINCGYEDIKVEPQPIDHYHEKGQGNLKEDTCEECGEEHAIEEYRNTDVLNYILKKKIRYFKCRNCGYHEIRLSKRFKIIK</sequence>
<keyword evidence="1" id="KW-1133">Transmembrane helix</keyword>
<evidence type="ECO:0000256" key="1">
    <source>
        <dbReference type="SAM" id="Phobius"/>
    </source>
</evidence>
<keyword evidence="1" id="KW-0812">Transmembrane</keyword>
<proteinExistence type="predicted"/>
<accession>A0A0E3LQ80</accession>
<feature type="transmembrane region" description="Helical" evidence="1">
    <location>
        <begin position="72"/>
        <end position="91"/>
    </location>
</feature>
<dbReference type="AlphaFoldDB" id="A0A0E3LQ80"/>
<feature type="transmembrane region" description="Helical" evidence="1">
    <location>
        <begin position="97"/>
        <end position="117"/>
    </location>
</feature>
<dbReference type="HOGENOM" id="CLU_1122636_0_0_2"/>
<dbReference type="PATRIC" id="fig|1434106.5.peg.1661"/>
<dbReference type="EMBL" id="CP009530">
    <property type="protein sequence ID" value="AKB57806.1"/>
    <property type="molecule type" value="Genomic_DNA"/>
</dbReference>
<dbReference type="RefSeq" id="WP_048118926.1">
    <property type="nucleotide sequence ID" value="NZ_CP009530.1"/>
</dbReference>
<evidence type="ECO:0000313" key="2">
    <source>
        <dbReference type="EMBL" id="AKB57806.1"/>
    </source>
</evidence>
<protein>
    <submittedName>
        <fullName evidence="2">Uncharacterized protein</fullName>
    </submittedName>
</protein>
<reference evidence="2 3" key="1">
    <citation type="submission" date="2014-07" db="EMBL/GenBank/DDBJ databases">
        <title>Methanogenic archaea and the global carbon cycle.</title>
        <authorList>
            <person name="Henriksen J.R."/>
            <person name="Luke J."/>
            <person name="Reinhart S."/>
            <person name="Benedict M.N."/>
            <person name="Youngblut N.D."/>
            <person name="Metcalf M.E."/>
            <person name="Whitaker R.J."/>
            <person name="Metcalf W.W."/>
        </authorList>
    </citation>
    <scope>NUCLEOTIDE SEQUENCE [LARGE SCALE GENOMIC DNA]</scope>
    <source>
        <strain evidence="2 3">227</strain>
    </source>
</reference>